<reference evidence="4" key="1">
    <citation type="submission" date="2016-10" db="EMBL/GenBank/DDBJ databases">
        <authorList>
            <person name="Varghese N."/>
            <person name="Submissions S."/>
        </authorList>
    </citation>
    <scope>NUCLEOTIDE SEQUENCE [LARGE SCALE GENOMIC DNA]</scope>
    <source>
        <strain evidence="4">DSM 44268</strain>
    </source>
</reference>
<feature type="transmembrane region" description="Helical" evidence="2">
    <location>
        <begin position="115"/>
        <end position="132"/>
    </location>
</feature>
<feature type="transmembrane region" description="Helical" evidence="2">
    <location>
        <begin position="37"/>
        <end position="58"/>
    </location>
</feature>
<keyword evidence="2" id="KW-0812">Transmembrane</keyword>
<dbReference type="EMBL" id="FNBT01000006">
    <property type="protein sequence ID" value="SDF73274.1"/>
    <property type="molecule type" value="Genomic_DNA"/>
</dbReference>
<feature type="transmembrane region" description="Helical" evidence="2">
    <location>
        <begin position="138"/>
        <end position="156"/>
    </location>
</feature>
<dbReference type="Proteomes" id="UP000199406">
    <property type="component" value="Unassembled WGS sequence"/>
</dbReference>
<dbReference type="STRING" id="1550231.SAMN05660662_3156"/>
<dbReference type="OrthoDB" id="5192869at2"/>
<name>A0A1G7NGT3_9ACTN</name>
<organism evidence="3 4">
    <name type="scientific">Blastococcus aurantiacus</name>
    <dbReference type="NCBI Taxonomy" id="1550231"/>
    <lineage>
        <taxon>Bacteria</taxon>
        <taxon>Bacillati</taxon>
        <taxon>Actinomycetota</taxon>
        <taxon>Actinomycetes</taxon>
        <taxon>Geodermatophilales</taxon>
        <taxon>Geodermatophilaceae</taxon>
        <taxon>Blastococcus</taxon>
    </lineage>
</organism>
<keyword evidence="2" id="KW-1133">Transmembrane helix</keyword>
<evidence type="ECO:0000256" key="2">
    <source>
        <dbReference type="SAM" id="Phobius"/>
    </source>
</evidence>
<evidence type="ECO:0000313" key="4">
    <source>
        <dbReference type="Proteomes" id="UP000199406"/>
    </source>
</evidence>
<keyword evidence="2" id="KW-0472">Membrane</keyword>
<sequence>MREGLMGSRVVRAGALYAASFFAVTVLWGVFVRDESWAELFVRAAVCGAALGAVMALWEVRRRRVDDPDDQSPRAVGRRVRRASSRGPVPEDPDERHAAHEMALDHLRELDRQRYWAPVLFVAMAALWAGVALTGPSWVWVLVPVLLAAAVGHPWLRGRMRDRAELLAPEEPLRD</sequence>
<proteinExistence type="predicted"/>
<feature type="region of interest" description="Disordered" evidence="1">
    <location>
        <begin position="67"/>
        <end position="97"/>
    </location>
</feature>
<keyword evidence="4" id="KW-1185">Reference proteome</keyword>
<dbReference type="RefSeq" id="WP_143030415.1">
    <property type="nucleotide sequence ID" value="NZ_FNBT01000006.1"/>
</dbReference>
<dbReference type="AlphaFoldDB" id="A0A1G7NGT3"/>
<feature type="transmembrane region" description="Helical" evidence="2">
    <location>
        <begin position="12"/>
        <end position="31"/>
    </location>
</feature>
<gene>
    <name evidence="3" type="ORF">SAMN05660662_3156</name>
</gene>
<protein>
    <submittedName>
        <fullName evidence="3">Uncharacterized protein</fullName>
    </submittedName>
</protein>
<evidence type="ECO:0000256" key="1">
    <source>
        <dbReference type="SAM" id="MobiDB-lite"/>
    </source>
</evidence>
<accession>A0A1G7NGT3</accession>
<evidence type="ECO:0000313" key="3">
    <source>
        <dbReference type="EMBL" id="SDF73274.1"/>
    </source>
</evidence>